<proteinExistence type="predicted"/>
<evidence type="ECO:0000313" key="3">
    <source>
        <dbReference type="Proteomes" id="UP000596427"/>
    </source>
</evidence>
<dbReference type="SUPFAM" id="SSF160991">
    <property type="entry name" value="CV3147-like"/>
    <property type="match status" value="1"/>
</dbReference>
<keyword evidence="3" id="KW-1185">Reference proteome</keyword>
<accession>A0A974SHP3</accession>
<dbReference type="AlphaFoldDB" id="A0A974SHP3"/>
<dbReference type="InterPro" id="IPR048350">
    <property type="entry name" value="S-Me-THD-like_C"/>
</dbReference>
<name>A0A974SHP3_9HYPH</name>
<gene>
    <name evidence="2" type="ORF">EZH22_15370</name>
</gene>
<organism evidence="2 3">
    <name type="scientific">Xanthobacter dioxanivorans</name>
    <dbReference type="NCBI Taxonomy" id="2528964"/>
    <lineage>
        <taxon>Bacteria</taxon>
        <taxon>Pseudomonadati</taxon>
        <taxon>Pseudomonadota</taxon>
        <taxon>Alphaproteobacteria</taxon>
        <taxon>Hyphomicrobiales</taxon>
        <taxon>Xanthobacteraceae</taxon>
        <taxon>Xanthobacter</taxon>
    </lineage>
</organism>
<dbReference type="Pfam" id="PF20906">
    <property type="entry name" value="S-Me-THD_C"/>
    <property type="match status" value="1"/>
</dbReference>
<reference evidence="2 3" key="1">
    <citation type="submission" date="2020-10" db="EMBL/GenBank/DDBJ databases">
        <title>Degradation of 1,4-Dioxane by Xanthobacter sp. YN2, via a Novel Group-2 Soluble Di-Iron Monooxygenase.</title>
        <authorList>
            <person name="Ma F."/>
            <person name="Wang Y."/>
            <person name="Yang J."/>
            <person name="Guo H."/>
            <person name="Su D."/>
            <person name="Yu L."/>
        </authorList>
    </citation>
    <scope>NUCLEOTIDE SEQUENCE [LARGE SCALE GENOMIC DNA]</scope>
    <source>
        <strain evidence="2 3">YN2</strain>
    </source>
</reference>
<dbReference type="Gene3D" id="2.40.390.10">
    <property type="entry name" value="CV3147-like"/>
    <property type="match status" value="1"/>
</dbReference>
<dbReference type="InterPro" id="IPR024071">
    <property type="entry name" value="S-Me-THD_C_sf"/>
</dbReference>
<protein>
    <submittedName>
        <fullName evidence="2">DUF917 family protein</fullName>
    </submittedName>
</protein>
<evidence type="ECO:0000313" key="2">
    <source>
        <dbReference type="EMBL" id="QRG04568.1"/>
    </source>
</evidence>
<dbReference type="RefSeq" id="WP_203191445.1">
    <property type="nucleotide sequence ID" value="NZ_CP063362.1"/>
</dbReference>
<sequence>MTARRTEGFLRGSLNLAGLGDDAGASFDIAFQNEFTIGRRDGAVIVTTPDLICVLDSISGEAIGTESLRYGQRVTVIALPSQPIHRSVEGLRHVGPRAFGPDVEFRSVFGEEPA</sequence>
<feature type="domain" description="S-Me-THD-like C-terminal" evidence="1">
    <location>
        <begin position="4"/>
        <end position="108"/>
    </location>
</feature>
<dbReference type="Proteomes" id="UP000596427">
    <property type="component" value="Chromosome"/>
</dbReference>
<dbReference type="EMBL" id="CP063362">
    <property type="protein sequence ID" value="QRG04568.1"/>
    <property type="molecule type" value="Genomic_DNA"/>
</dbReference>
<dbReference type="KEGG" id="xdi:EZH22_15370"/>
<evidence type="ECO:0000259" key="1">
    <source>
        <dbReference type="Pfam" id="PF20906"/>
    </source>
</evidence>